<sequence>MSREQPREATSAVNWAVSPGKPDPIFGTGATRAEKSLANITGLVGAAGITALALGTNASWNWAQYVLAAILSFDVVGGVIANGLNSAKRDHFGSHGETPESFGMKLVRRPILFSALHLHPILIALAFAPTLWWWGAFWYLFTLAGTIAVRRSALYLQRPVALAFCALAGITAFFTPAPDLWEWLPVLLTMKLVLAHSVQEEPYRPESVGSRK</sequence>
<keyword evidence="3" id="KW-1185">Reference proteome</keyword>
<protein>
    <submittedName>
        <fullName evidence="2">Uncharacterized protein</fullName>
    </submittedName>
</protein>
<feature type="transmembrane region" description="Helical" evidence="1">
    <location>
        <begin position="37"/>
        <end position="56"/>
    </location>
</feature>
<feature type="transmembrane region" description="Helical" evidence="1">
    <location>
        <begin position="161"/>
        <end position="181"/>
    </location>
</feature>
<comment type="caution">
    <text evidence="2">The sequence shown here is derived from an EMBL/GenBank/DDBJ whole genome shotgun (WGS) entry which is preliminary data.</text>
</comment>
<feature type="transmembrane region" description="Helical" evidence="1">
    <location>
        <begin position="106"/>
        <end position="125"/>
    </location>
</feature>
<dbReference type="Proteomes" id="UP000608530">
    <property type="component" value="Unassembled WGS sequence"/>
</dbReference>
<organism evidence="2 3">
    <name type="scientific">Leucobacter chromiisoli</name>
    <dbReference type="NCBI Taxonomy" id="2796471"/>
    <lineage>
        <taxon>Bacteria</taxon>
        <taxon>Bacillati</taxon>
        <taxon>Actinomycetota</taxon>
        <taxon>Actinomycetes</taxon>
        <taxon>Micrococcales</taxon>
        <taxon>Microbacteriaceae</taxon>
        <taxon>Leucobacter</taxon>
    </lineage>
</organism>
<evidence type="ECO:0000256" key="1">
    <source>
        <dbReference type="SAM" id="Phobius"/>
    </source>
</evidence>
<name>A0A934UV73_9MICO</name>
<keyword evidence="1" id="KW-0812">Transmembrane</keyword>
<keyword evidence="1" id="KW-0472">Membrane</keyword>
<dbReference type="RefSeq" id="WP_200116412.1">
    <property type="nucleotide sequence ID" value="NZ_JAEHOH010000024.1"/>
</dbReference>
<dbReference type="AlphaFoldDB" id="A0A934UV73"/>
<proteinExistence type="predicted"/>
<keyword evidence="1" id="KW-1133">Transmembrane helix</keyword>
<dbReference type="EMBL" id="JAEHOH010000024">
    <property type="protein sequence ID" value="MBK0420274.1"/>
    <property type="molecule type" value="Genomic_DNA"/>
</dbReference>
<feature type="transmembrane region" description="Helical" evidence="1">
    <location>
        <begin position="62"/>
        <end position="85"/>
    </location>
</feature>
<reference evidence="2" key="1">
    <citation type="submission" date="2020-12" db="EMBL/GenBank/DDBJ databases">
        <title>Leucobacter sp. CAS1, isolated from Chromium sludge.</title>
        <authorList>
            <person name="Xu Z."/>
        </authorList>
    </citation>
    <scope>NUCLEOTIDE SEQUENCE</scope>
    <source>
        <strain evidence="2">CSA1</strain>
    </source>
</reference>
<evidence type="ECO:0000313" key="2">
    <source>
        <dbReference type="EMBL" id="MBK0420274.1"/>
    </source>
</evidence>
<gene>
    <name evidence="2" type="ORF">JD276_14665</name>
</gene>
<evidence type="ECO:0000313" key="3">
    <source>
        <dbReference type="Proteomes" id="UP000608530"/>
    </source>
</evidence>
<feature type="transmembrane region" description="Helical" evidence="1">
    <location>
        <begin position="131"/>
        <end position="149"/>
    </location>
</feature>
<accession>A0A934UV73</accession>